<sequence length="97" mass="11356">MITSWSTTNCLKARENIIGVVNVWIFFNNIRIPAFFTNSIQSLPFSNHIYLIAWPVLGNPRMPDRSQFTLTHFTAAQNQHQRHQQSTAPRYRLCHRS</sequence>
<dbReference type="Proteomes" id="UP001141253">
    <property type="component" value="Chromosome 8"/>
</dbReference>
<proteinExistence type="predicted"/>
<comment type="caution">
    <text evidence="2">The sequence shown here is derived from an EMBL/GenBank/DDBJ whole genome shotgun (WGS) entry which is preliminary data.</text>
</comment>
<keyword evidence="3" id="KW-1185">Reference proteome</keyword>
<feature type="compositionally biased region" description="Polar residues" evidence="1">
    <location>
        <begin position="77"/>
        <end position="88"/>
    </location>
</feature>
<evidence type="ECO:0000256" key="1">
    <source>
        <dbReference type="SAM" id="MobiDB-lite"/>
    </source>
</evidence>
<accession>A0ABQ9A518</accession>
<reference evidence="2" key="1">
    <citation type="submission" date="2022-10" db="EMBL/GenBank/DDBJ databases">
        <authorList>
            <person name="Hyden B.L."/>
            <person name="Feng K."/>
            <person name="Yates T."/>
            <person name="Jawdy S."/>
            <person name="Smart L.B."/>
            <person name="Muchero W."/>
        </authorList>
    </citation>
    <scope>NUCLEOTIDE SEQUENCE</scope>
    <source>
        <tissue evidence="2">Shoot tip</tissue>
    </source>
</reference>
<evidence type="ECO:0000313" key="3">
    <source>
        <dbReference type="Proteomes" id="UP001141253"/>
    </source>
</evidence>
<dbReference type="EMBL" id="JAPFFI010000023">
    <property type="protein sequence ID" value="KAJ6323058.1"/>
    <property type="molecule type" value="Genomic_DNA"/>
</dbReference>
<reference evidence="2" key="2">
    <citation type="journal article" date="2023" name="Int. J. Mol. Sci.">
        <title>De Novo Assembly and Annotation of 11 Diverse Shrub Willow (Salix) Genomes Reveals Novel Gene Organization in Sex-Linked Regions.</title>
        <authorList>
            <person name="Hyden B."/>
            <person name="Feng K."/>
            <person name="Yates T.B."/>
            <person name="Jawdy S."/>
            <person name="Cereghino C."/>
            <person name="Smart L.B."/>
            <person name="Muchero W."/>
        </authorList>
    </citation>
    <scope>NUCLEOTIDE SEQUENCE</scope>
    <source>
        <tissue evidence="2">Shoot tip</tissue>
    </source>
</reference>
<name>A0ABQ9A518_9ROSI</name>
<organism evidence="2 3">
    <name type="scientific">Salix suchowensis</name>
    <dbReference type="NCBI Taxonomy" id="1278906"/>
    <lineage>
        <taxon>Eukaryota</taxon>
        <taxon>Viridiplantae</taxon>
        <taxon>Streptophyta</taxon>
        <taxon>Embryophyta</taxon>
        <taxon>Tracheophyta</taxon>
        <taxon>Spermatophyta</taxon>
        <taxon>Magnoliopsida</taxon>
        <taxon>eudicotyledons</taxon>
        <taxon>Gunneridae</taxon>
        <taxon>Pentapetalae</taxon>
        <taxon>rosids</taxon>
        <taxon>fabids</taxon>
        <taxon>Malpighiales</taxon>
        <taxon>Salicaceae</taxon>
        <taxon>Saliceae</taxon>
        <taxon>Salix</taxon>
    </lineage>
</organism>
<evidence type="ECO:0000313" key="2">
    <source>
        <dbReference type="EMBL" id="KAJ6323058.1"/>
    </source>
</evidence>
<protein>
    <submittedName>
        <fullName evidence="2">Uncharacterized protein</fullName>
    </submittedName>
</protein>
<gene>
    <name evidence="2" type="ORF">OIU77_012813</name>
</gene>
<feature type="region of interest" description="Disordered" evidence="1">
    <location>
        <begin position="77"/>
        <end position="97"/>
    </location>
</feature>